<proteinExistence type="predicted"/>
<keyword evidence="2" id="KW-1185">Reference proteome</keyword>
<accession>A0ABV5P2Q4</accession>
<dbReference type="Proteomes" id="UP001589568">
    <property type="component" value="Unassembled WGS sequence"/>
</dbReference>
<comment type="caution">
    <text evidence="1">The sequence shown here is derived from an EMBL/GenBank/DDBJ whole genome shotgun (WGS) entry which is preliminary data.</text>
</comment>
<name>A0ABV5P2Q4_9ACTN</name>
<gene>
    <name evidence="1" type="ORF">ACFFR3_45815</name>
</gene>
<organism evidence="1 2">
    <name type="scientific">Nonomuraea salmonea</name>
    <dbReference type="NCBI Taxonomy" id="46181"/>
    <lineage>
        <taxon>Bacteria</taxon>
        <taxon>Bacillati</taxon>
        <taxon>Actinomycetota</taxon>
        <taxon>Actinomycetes</taxon>
        <taxon>Streptosporangiales</taxon>
        <taxon>Streptosporangiaceae</taxon>
        <taxon>Nonomuraea</taxon>
    </lineage>
</organism>
<evidence type="ECO:0000313" key="2">
    <source>
        <dbReference type="Proteomes" id="UP001589568"/>
    </source>
</evidence>
<protein>
    <submittedName>
        <fullName evidence="1">Uncharacterized protein</fullName>
    </submittedName>
</protein>
<sequence length="221" mass="23852">MTSDTSEDQAPAALRLMKLNGVVDDDLRHAISAITAAYLAGANDPQCWGEMLARLTMFSGNLAARCQLLARDLADAHTDSAVLAEAAELATLGPLVMSVPDHVYAEIADADADTYYDEVMTHVTVRVPPIRDVEHVLYGNGRRIVCWDQDAQQPELVVYGGATSDEIKADLDAEGWVPRPRFYSPQPGVESRFYALANGDQVYDGYGRKLPSLPVPGGSGS</sequence>
<reference evidence="1 2" key="1">
    <citation type="submission" date="2024-09" db="EMBL/GenBank/DDBJ databases">
        <authorList>
            <person name="Sun Q."/>
            <person name="Mori K."/>
        </authorList>
    </citation>
    <scope>NUCLEOTIDE SEQUENCE [LARGE SCALE GENOMIC DNA]</scope>
    <source>
        <strain evidence="1 2">JCM 3324</strain>
    </source>
</reference>
<evidence type="ECO:0000313" key="1">
    <source>
        <dbReference type="EMBL" id="MFB9476853.1"/>
    </source>
</evidence>
<dbReference type="RefSeq" id="WP_379485203.1">
    <property type="nucleotide sequence ID" value="NZ_JBHMCF010000057.1"/>
</dbReference>
<dbReference type="EMBL" id="JBHMCF010000057">
    <property type="protein sequence ID" value="MFB9476853.1"/>
    <property type="molecule type" value="Genomic_DNA"/>
</dbReference>